<proteinExistence type="predicted"/>
<protein>
    <submittedName>
        <fullName evidence="2">NitT/TauT family transport system substrate-binding protein</fullName>
    </submittedName>
</protein>
<gene>
    <name evidence="2" type="ORF">SAMN02745691_01916</name>
</gene>
<dbReference type="Gene3D" id="3.40.190.10">
    <property type="entry name" value="Periplasmic binding protein-like II"/>
    <property type="match status" value="2"/>
</dbReference>
<dbReference type="SUPFAM" id="SSF53850">
    <property type="entry name" value="Periplasmic binding protein-like II"/>
    <property type="match status" value="1"/>
</dbReference>
<dbReference type="Proteomes" id="UP000184342">
    <property type="component" value="Unassembled WGS sequence"/>
</dbReference>
<evidence type="ECO:0000256" key="1">
    <source>
        <dbReference type="SAM" id="SignalP"/>
    </source>
</evidence>
<organism evidence="2 3">
    <name type="scientific">Parasporobacterium paucivorans DSM 15970</name>
    <dbReference type="NCBI Taxonomy" id="1122934"/>
    <lineage>
        <taxon>Bacteria</taxon>
        <taxon>Bacillati</taxon>
        <taxon>Bacillota</taxon>
        <taxon>Clostridia</taxon>
        <taxon>Lachnospirales</taxon>
        <taxon>Lachnospiraceae</taxon>
        <taxon>Parasporobacterium</taxon>
    </lineage>
</organism>
<dbReference type="PANTHER" id="PTHR30024">
    <property type="entry name" value="ALIPHATIC SULFONATES-BINDING PROTEIN-RELATED"/>
    <property type="match status" value="1"/>
</dbReference>
<feature type="signal peptide" evidence="1">
    <location>
        <begin position="1"/>
        <end position="21"/>
    </location>
</feature>
<reference evidence="2 3" key="1">
    <citation type="submission" date="2016-11" db="EMBL/GenBank/DDBJ databases">
        <authorList>
            <person name="Jaros S."/>
            <person name="Januszkiewicz K."/>
            <person name="Wedrychowicz H."/>
        </authorList>
    </citation>
    <scope>NUCLEOTIDE SEQUENCE [LARGE SCALE GENOMIC DNA]</scope>
    <source>
        <strain evidence="2 3">DSM 15970</strain>
    </source>
</reference>
<dbReference type="PROSITE" id="PS51257">
    <property type="entry name" value="PROKAR_LIPOPROTEIN"/>
    <property type="match status" value="1"/>
</dbReference>
<accession>A0A1M6J3H3</accession>
<keyword evidence="1" id="KW-0732">Signal</keyword>
<evidence type="ECO:0000313" key="3">
    <source>
        <dbReference type="Proteomes" id="UP000184342"/>
    </source>
</evidence>
<feature type="chain" id="PRO_5038916428" evidence="1">
    <location>
        <begin position="22"/>
        <end position="338"/>
    </location>
</feature>
<sequence>MKRRITTLVLTAILAVSFLSGCQKDSGAETQKETETTTKETVEAIDIRVGGLKGPTSMGMVQLMEAAEQKTAFNNYTFTIAASADELTPKLIQGDLDIAAVPANLASVLYNNTKGAVELLAVNTLGVNYIVEVGDTISSMEDLRGKTIYATGKGSTPEFALRYLLSEYGLDPDKDVTIEWKSEPTEVVALLAQGGGIAMLPQPFVTVAQSSVAGLNIAVDMTEEWDKLENGSMLITGVLVVRKEFAEQYPQQVAKFLDEYKESTEYVNANVGGAALLVEKYGIVAAAVAQKAIPYCNITYMEGSEMKTAMEGYLNVLFEQKPEAIGGALPGDAFYFER</sequence>
<dbReference type="PANTHER" id="PTHR30024:SF46">
    <property type="entry name" value="ABC TRANSPORTER, SUBSTRATE-BINDING LIPOPROTEIN"/>
    <property type="match status" value="1"/>
</dbReference>
<name>A0A1M6J3H3_9FIRM</name>
<evidence type="ECO:0000313" key="2">
    <source>
        <dbReference type="EMBL" id="SHJ41207.1"/>
    </source>
</evidence>
<dbReference type="InterPro" id="IPR027024">
    <property type="entry name" value="UCP027386_ABC_sbc_TM0202"/>
</dbReference>
<dbReference type="EMBL" id="FQYT01000020">
    <property type="protein sequence ID" value="SHJ41207.1"/>
    <property type="molecule type" value="Genomic_DNA"/>
</dbReference>
<keyword evidence="3" id="KW-1185">Reference proteome</keyword>
<dbReference type="AlphaFoldDB" id="A0A1M6J3H3"/>
<dbReference type="Pfam" id="PF13379">
    <property type="entry name" value="NMT1_2"/>
    <property type="match status" value="1"/>
</dbReference>
<dbReference type="STRING" id="1122934.SAMN02745691_01916"/>
<dbReference type="PIRSF" id="PIRSF027386">
    <property type="entry name" value="UCP027386_ABC_sbc_TM0202"/>
    <property type="match status" value="1"/>
</dbReference>